<dbReference type="InterPro" id="IPR004161">
    <property type="entry name" value="EFTu-like_2"/>
</dbReference>
<dbReference type="KEGG" id="fsa:C5Q98_06810"/>
<dbReference type="Pfam" id="PF03144">
    <property type="entry name" value="GTP_EFTU_D2"/>
    <property type="match status" value="1"/>
</dbReference>
<dbReference type="SUPFAM" id="SSF54980">
    <property type="entry name" value="EF-G C-terminal domain-like"/>
    <property type="match status" value="2"/>
</dbReference>
<sequence>MQKHEAKDIRNIAVLGHSGSGKTSFCEAVLFRGGVTKRVGSVTEGNTVMDYSPEEKKRQISINMGVSSVEWQGAKVNLIDTPGDFDFMGEVNQALRVADSAIVVLSGKSGVTVGAEKSFRFLKRENIPYAIFINKMDDEVADFNKVLVEIREEIGRSATVMMLPFKSGNSYDSYVDILAQKAYTYNNPSGEREEIEIPEDLVDDVELQRAVLIEQVAESSEELLEKYFMEEPFTEEEIKQGLRDRISTGKLIPIWAGSALALQGIRFSMNRIVQNMPSPVDMPIEPAIKSDGTALELKTDPNGPLAALVFKTYTDPYVGKISLFRVYSGTIKPGQDLWNAKQEASERVSGVFTPNGSQQVSANEITAGDIGLMTKLDNTFTGDTLSTKDQSLVLPRIILPASPLRMAIYPINKGEEDKIALGISRIQEEDPTIKLEMDNETGEMIVSGLGELQLNVLIAKLLNNFKVEARLESPRVAYREKLQAPVKVQGKYKKQSGGHGQYGDVWIEFSPHEETDLIFEEDIFGGAVPKSYFPAVEKGLREAIEEGPLAGYPVVGLKAVLVDGSYHDVDSSELAFSMAAKLAYKAAMEQGGAYLLEPVYNVEVHVPENDLGDIMSDISKRTGRINGIDQKAGMSIVSALIPLGAMDRYATDLRAMTQGRGWYSMEFSSYERVPHEFQEKLIAKYQESKDN</sequence>
<dbReference type="AlphaFoldDB" id="A0A2S0KPH8"/>
<dbReference type="CDD" id="cd01434">
    <property type="entry name" value="EFG_mtEFG1_IV"/>
    <property type="match status" value="1"/>
</dbReference>
<gene>
    <name evidence="4" type="ORF">C5Q98_06810</name>
</gene>
<dbReference type="FunFam" id="3.30.70.240:FF:000001">
    <property type="entry name" value="Elongation factor G"/>
    <property type="match status" value="1"/>
</dbReference>
<dbReference type="SUPFAM" id="SSF50447">
    <property type="entry name" value="Translation proteins"/>
    <property type="match status" value="1"/>
</dbReference>
<reference evidence="5" key="1">
    <citation type="submission" date="2018-02" db="EMBL/GenBank/DDBJ databases">
        <authorList>
            <person name="Holder M.E."/>
            <person name="Ajami N.J."/>
            <person name="Petrosino J.F."/>
        </authorList>
    </citation>
    <scope>NUCLEOTIDE SEQUENCE [LARGE SCALE GENOMIC DNA]</scope>
    <source>
        <strain evidence="5">CCUG 47711</strain>
    </source>
</reference>
<evidence type="ECO:0000313" key="5">
    <source>
        <dbReference type="Proteomes" id="UP000237947"/>
    </source>
</evidence>
<dbReference type="NCBIfam" id="NF009379">
    <property type="entry name" value="PRK12740.1-3"/>
    <property type="match status" value="1"/>
</dbReference>
<dbReference type="Gene3D" id="2.40.30.10">
    <property type="entry name" value="Translation factors"/>
    <property type="match status" value="1"/>
</dbReference>
<dbReference type="Pfam" id="PF14492">
    <property type="entry name" value="EFG_III"/>
    <property type="match status" value="1"/>
</dbReference>
<dbReference type="InterPro" id="IPR000795">
    <property type="entry name" value="T_Tr_GTP-bd_dom"/>
</dbReference>
<dbReference type="InterPro" id="IPR020568">
    <property type="entry name" value="Ribosomal_Su5_D2-typ_SF"/>
</dbReference>
<dbReference type="InterPro" id="IPR035647">
    <property type="entry name" value="EFG_III/V"/>
</dbReference>
<dbReference type="CDD" id="cd04170">
    <property type="entry name" value="EF-G_bact"/>
    <property type="match status" value="1"/>
</dbReference>
<dbReference type="RefSeq" id="WP_106012884.1">
    <property type="nucleotide sequence ID" value="NZ_CP027226.1"/>
</dbReference>
<evidence type="ECO:0000256" key="1">
    <source>
        <dbReference type="ARBA" id="ARBA00022741"/>
    </source>
</evidence>
<keyword evidence="1" id="KW-0547">Nucleotide-binding</keyword>
<organism evidence="4 5">
    <name type="scientific">Fastidiosipila sanguinis</name>
    <dbReference type="NCBI Taxonomy" id="236753"/>
    <lineage>
        <taxon>Bacteria</taxon>
        <taxon>Bacillati</taxon>
        <taxon>Bacillota</taxon>
        <taxon>Clostridia</taxon>
        <taxon>Eubacteriales</taxon>
        <taxon>Oscillospiraceae</taxon>
        <taxon>Fastidiosipila</taxon>
    </lineage>
</organism>
<dbReference type="InterPro" id="IPR047872">
    <property type="entry name" value="EFG_IV"/>
</dbReference>
<dbReference type="Gene3D" id="3.30.230.10">
    <property type="match status" value="1"/>
</dbReference>
<dbReference type="Proteomes" id="UP000237947">
    <property type="component" value="Chromosome"/>
</dbReference>
<evidence type="ECO:0000313" key="4">
    <source>
        <dbReference type="EMBL" id="AVM42936.1"/>
    </source>
</evidence>
<evidence type="ECO:0000259" key="3">
    <source>
        <dbReference type="PROSITE" id="PS51722"/>
    </source>
</evidence>
<dbReference type="Pfam" id="PF00679">
    <property type="entry name" value="EFG_C"/>
    <property type="match status" value="1"/>
</dbReference>
<accession>A0A2S0KPH8</accession>
<dbReference type="Gene3D" id="3.30.70.870">
    <property type="entry name" value="Elongation Factor G (Translational Gtpase), domain 3"/>
    <property type="match status" value="1"/>
</dbReference>
<dbReference type="Pfam" id="PF00009">
    <property type="entry name" value="GTP_EFTU"/>
    <property type="match status" value="1"/>
</dbReference>
<dbReference type="GO" id="GO:0032790">
    <property type="term" value="P:ribosome disassembly"/>
    <property type="evidence" value="ECO:0007669"/>
    <property type="project" value="TreeGrafter"/>
</dbReference>
<keyword evidence="4" id="KW-0648">Protein biosynthesis</keyword>
<dbReference type="PRINTS" id="PR00315">
    <property type="entry name" value="ELONGATNFCT"/>
</dbReference>
<proteinExistence type="predicted"/>
<dbReference type="SUPFAM" id="SSF52540">
    <property type="entry name" value="P-loop containing nucleoside triphosphate hydrolases"/>
    <property type="match status" value="1"/>
</dbReference>
<keyword evidence="2" id="KW-0342">GTP-binding</keyword>
<dbReference type="InterPro" id="IPR005517">
    <property type="entry name" value="Transl_elong_EFG/EF2_IV"/>
</dbReference>
<dbReference type="PANTHER" id="PTHR43261">
    <property type="entry name" value="TRANSLATION ELONGATION FACTOR G-RELATED"/>
    <property type="match status" value="1"/>
</dbReference>
<feature type="domain" description="Tr-type G" evidence="3">
    <location>
        <begin position="7"/>
        <end position="280"/>
    </location>
</feature>
<dbReference type="InterPro" id="IPR005225">
    <property type="entry name" value="Small_GTP-bd"/>
</dbReference>
<dbReference type="SMART" id="SM00889">
    <property type="entry name" value="EFG_IV"/>
    <property type="match status" value="1"/>
</dbReference>
<dbReference type="PROSITE" id="PS51722">
    <property type="entry name" value="G_TR_2"/>
    <property type="match status" value="1"/>
</dbReference>
<keyword evidence="5" id="KW-1185">Reference proteome</keyword>
<dbReference type="CDD" id="cd03713">
    <property type="entry name" value="EFG_mtEFG_C"/>
    <property type="match status" value="1"/>
</dbReference>
<dbReference type="EMBL" id="CP027226">
    <property type="protein sequence ID" value="AVM42936.1"/>
    <property type="molecule type" value="Genomic_DNA"/>
</dbReference>
<dbReference type="InterPro" id="IPR014721">
    <property type="entry name" value="Ribsml_uS5_D2-typ_fold_subgr"/>
</dbReference>
<dbReference type="NCBIfam" id="TIGR00231">
    <property type="entry name" value="small_GTP"/>
    <property type="match status" value="1"/>
</dbReference>
<dbReference type="InterPro" id="IPR041095">
    <property type="entry name" value="EFG_II"/>
</dbReference>
<dbReference type="InterPro" id="IPR035649">
    <property type="entry name" value="EFG_V"/>
</dbReference>
<dbReference type="OrthoDB" id="9804431at2"/>
<dbReference type="GO" id="GO:0003924">
    <property type="term" value="F:GTPase activity"/>
    <property type="evidence" value="ECO:0007669"/>
    <property type="project" value="InterPro"/>
</dbReference>
<dbReference type="NCBIfam" id="NF009381">
    <property type="entry name" value="PRK12740.1-5"/>
    <property type="match status" value="1"/>
</dbReference>
<dbReference type="InterPro" id="IPR000640">
    <property type="entry name" value="EFG_V-like"/>
</dbReference>
<dbReference type="Gene3D" id="3.40.50.300">
    <property type="entry name" value="P-loop containing nucleotide triphosphate hydrolases"/>
    <property type="match status" value="1"/>
</dbReference>
<dbReference type="FunFam" id="3.30.230.10:FF:000003">
    <property type="entry name" value="Elongation factor G"/>
    <property type="match status" value="1"/>
</dbReference>
<dbReference type="InterPro" id="IPR027417">
    <property type="entry name" value="P-loop_NTPase"/>
</dbReference>
<dbReference type="SMART" id="SM00838">
    <property type="entry name" value="EFG_C"/>
    <property type="match status" value="1"/>
</dbReference>
<keyword evidence="4" id="KW-0251">Elongation factor</keyword>
<dbReference type="PANTHER" id="PTHR43261:SF6">
    <property type="entry name" value="ELONGATION FACTOR G-LIKE PROTEIN"/>
    <property type="match status" value="1"/>
</dbReference>
<dbReference type="GO" id="GO:0005525">
    <property type="term" value="F:GTP binding"/>
    <property type="evidence" value="ECO:0007669"/>
    <property type="project" value="UniProtKB-KW"/>
</dbReference>
<dbReference type="InterPro" id="IPR009000">
    <property type="entry name" value="Transl_B-barrel_sf"/>
</dbReference>
<dbReference type="Gene3D" id="3.30.70.240">
    <property type="match status" value="1"/>
</dbReference>
<evidence type="ECO:0000256" key="2">
    <source>
        <dbReference type="ARBA" id="ARBA00023134"/>
    </source>
</evidence>
<protein>
    <submittedName>
        <fullName evidence="4">Elongation factor G</fullName>
    </submittedName>
</protein>
<name>A0A2S0KPH8_9FIRM</name>
<dbReference type="CDD" id="cd04088">
    <property type="entry name" value="EFG_mtEFG_II"/>
    <property type="match status" value="1"/>
</dbReference>
<dbReference type="SUPFAM" id="SSF54211">
    <property type="entry name" value="Ribosomal protein S5 domain 2-like"/>
    <property type="match status" value="1"/>
</dbReference>
<dbReference type="Pfam" id="PF03764">
    <property type="entry name" value="EFG_IV"/>
    <property type="match status" value="1"/>
</dbReference>
<dbReference type="GO" id="GO:0003746">
    <property type="term" value="F:translation elongation factor activity"/>
    <property type="evidence" value="ECO:0007669"/>
    <property type="project" value="UniProtKB-KW"/>
</dbReference>